<protein>
    <submittedName>
        <fullName evidence="2">Uncharacterized protein</fullName>
    </submittedName>
</protein>
<dbReference type="AlphaFoldDB" id="G0NE35"/>
<organism evidence="3">
    <name type="scientific">Caenorhabditis brenneri</name>
    <name type="common">Nematode worm</name>
    <dbReference type="NCBI Taxonomy" id="135651"/>
    <lineage>
        <taxon>Eukaryota</taxon>
        <taxon>Metazoa</taxon>
        <taxon>Ecdysozoa</taxon>
        <taxon>Nematoda</taxon>
        <taxon>Chromadorea</taxon>
        <taxon>Rhabditida</taxon>
        <taxon>Rhabditina</taxon>
        <taxon>Rhabditomorpha</taxon>
        <taxon>Rhabditoidea</taxon>
        <taxon>Rhabditidae</taxon>
        <taxon>Peloderinae</taxon>
        <taxon>Caenorhabditis</taxon>
    </lineage>
</organism>
<evidence type="ECO:0000313" key="3">
    <source>
        <dbReference type="Proteomes" id="UP000008068"/>
    </source>
</evidence>
<evidence type="ECO:0000256" key="1">
    <source>
        <dbReference type="SAM" id="MobiDB-lite"/>
    </source>
</evidence>
<dbReference type="EMBL" id="GL379871">
    <property type="protein sequence ID" value="EGT58710.1"/>
    <property type="molecule type" value="Genomic_DNA"/>
</dbReference>
<feature type="compositionally biased region" description="Basic and acidic residues" evidence="1">
    <location>
        <begin position="32"/>
        <end position="43"/>
    </location>
</feature>
<dbReference type="HOGENOM" id="CLU_1769686_0_0_1"/>
<feature type="region of interest" description="Disordered" evidence="1">
    <location>
        <begin position="28"/>
        <end position="64"/>
    </location>
</feature>
<reference evidence="3" key="1">
    <citation type="submission" date="2011-07" db="EMBL/GenBank/DDBJ databases">
        <authorList>
            <consortium name="Caenorhabditis brenneri Sequencing and Analysis Consortium"/>
            <person name="Wilson R.K."/>
        </authorList>
    </citation>
    <scope>NUCLEOTIDE SEQUENCE [LARGE SCALE GENOMIC DNA]</scope>
    <source>
        <strain evidence="3">PB2801</strain>
    </source>
</reference>
<sequence length="164" mass="18776">MLVKPRKRYHLAVEMLKWWSCKKLVGSENQENESKEVEDEKGQPAKPGSALPAHPGPQKFCRHRRPQRHVQLYAPANFPNPSANGVNPWKSAIAGENYFTGRKLIRIIGTSTLSIKTVETVVCFLCHFTDETFRFIPREAVRKHDPMAVIHYSESMIHVRAQSK</sequence>
<gene>
    <name evidence="2" type="ORF">CAEBREN_13298</name>
</gene>
<proteinExistence type="predicted"/>
<dbReference type="Proteomes" id="UP000008068">
    <property type="component" value="Unassembled WGS sequence"/>
</dbReference>
<evidence type="ECO:0000313" key="2">
    <source>
        <dbReference type="EMBL" id="EGT58710.1"/>
    </source>
</evidence>
<dbReference type="InParanoid" id="G0NE35"/>
<accession>G0NE35</accession>
<keyword evidence="3" id="KW-1185">Reference proteome</keyword>
<name>G0NE35_CAEBE</name>